<dbReference type="AlphaFoldDB" id="A0A6J4VKA6"/>
<dbReference type="Pfam" id="PF00296">
    <property type="entry name" value="Bac_luciferase"/>
    <property type="match status" value="1"/>
</dbReference>
<feature type="domain" description="Luciferase-like" evidence="6">
    <location>
        <begin position="36"/>
        <end position="268"/>
    </location>
</feature>
<dbReference type="Gene3D" id="3.20.20.30">
    <property type="entry name" value="Luciferase-like domain"/>
    <property type="match status" value="1"/>
</dbReference>
<accession>A0A6J4VKA6</accession>
<reference evidence="7" key="1">
    <citation type="submission" date="2020-02" db="EMBL/GenBank/DDBJ databases">
        <authorList>
            <person name="Meier V. D."/>
        </authorList>
    </citation>
    <scope>NUCLEOTIDE SEQUENCE</scope>
    <source>
        <strain evidence="7">AVDCRST_MAG19</strain>
    </source>
</reference>
<sequence>MTGRDEGAMTAGSPFADTDPAGLLATGHWPAGKRPMQLGLMVPISEGSAFGGTPRFADMLAMTRTAADVGFDCAWFADHLIMQLPPESEARGVWECWTMMAGLAAATEGIGIGALVACTGFRNPGVVAKMAESIDEISGGRFVLGLGAGWHLPEYEMFGYPFDHRVTRFEEAIQIIHPLLRDGHADVDGTYFQARNAVNRPRGPRASGPPILVGTSGHRMLRLTARYADAWNTVWHKDAAALPPLMAAVDEACLEVGRDPATLVRTAGGNIALPGYLGRRGDPIEGGPEEVAATLRGFRDAGIQHFVCGLDPCTPESIEGFGRVIELLDAAG</sequence>
<feature type="region of interest" description="Disordered" evidence="5">
    <location>
        <begin position="1"/>
        <end position="20"/>
    </location>
</feature>
<evidence type="ECO:0000259" key="6">
    <source>
        <dbReference type="Pfam" id="PF00296"/>
    </source>
</evidence>
<dbReference type="InterPro" id="IPR011251">
    <property type="entry name" value="Luciferase-like_dom"/>
</dbReference>
<organism evidence="7">
    <name type="scientific">uncultured Thermomicrobiales bacterium</name>
    <dbReference type="NCBI Taxonomy" id="1645740"/>
    <lineage>
        <taxon>Bacteria</taxon>
        <taxon>Pseudomonadati</taxon>
        <taxon>Thermomicrobiota</taxon>
        <taxon>Thermomicrobia</taxon>
        <taxon>Thermomicrobiales</taxon>
        <taxon>environmental samples</taxon>
    </lineage>
</organism>
<dbReference type="PANTHER" id="PTHR42847">
    <property type="entry name" value="ALKANESULFONATE MONOOXYGENASE"/>
    <property type="match status" value="1"/>
</dbReference>
<evidence type="ECO:0000256" key="2">
    <source>
        <dbReference type="ARBA" id="ARBA00022643"/>
    </source>
</evidence>
<keyword evidence="3" id="KW-0560">Oxidoreductase</keyword>
<dbReference type="GO" id="GO:0008726">
    <property type="term" value="F:alkanesulfonate monooxygenase activity"/>
    <property type="evidence" value="ECO:0007669"/>
    <property type="project" value="TreeGrafter"/>
</dbReference>
<evidence type="ECO:0000256" key="3">
    <source>
        <dbReference type="ARBA" id="ARBA00023002"/>
    </source>
</evidence>
<gene>
    <name evidence="7" type="ORF">AVDCRST_MAG19-3762</name>
</gene>
<dbReference type="GO" id="GO:0046306">
    <property type="term" value="P:alkanesulfonate catabolic process"/>
    <property type="evidence" value="ECO:0007669"/>
    <property type="project" value="TreeGrafter"/>
</dbReference>
<name>A0A6J4VKA6_9BACT</name>
<keyword evidence="2" id="KW-0288">FMN</keyword>
<dbReference type="InterPro" id="IPR050172">
    <property type="entry name" value="SsuD_RutA_monooxygenase"/>
</dbReference>
<keyword evidence="4" id="KW-0503">Monooxygenase</keyword>
<evidence type="ECO:0000256" key="4">
    <source>
        <dbReference type="ARBA" id="ARBA00023033"/>
    </source>
</evidence>
<protein>
    <recommendedName>
        <fullName evidence="6">Luciferase-like domain-containing protein</fullName>
    </recommendedName>
</protein>
<dbReference type="InterPro" id="IPR036661">
    <property type="entry name" value="Luciferase-like_sf"/>
</dbReference>
<dbReference type="SUPFAM" id="SSF51679">
    <property type="entry name" value="Bacterial luciferase-like"/>
    <property type="match status" value="1"/>
</dbReference>
<proteinExistence type="predicted"/>
<dbReference type="EMBL" id="CADCWL010000205">
    <property type="protein sequence ID" value="CAA9578696.1"/>
    <property type="molecule type" value="Genomic_DNA"/>
</dbReference>
<keyword evidence="1" id="KW-0285">Flavoprotein</keyword>
<dbReference type="PANTHER" id="PTHR42847:SF4">
    <property type="entry name" value="ALKANESULFONATE MONOOXYGENASE-RELATED"/>
    <property type="match status" value="1"/>
</dbReference>
<evidence type="ECO:0000256" key="1">
    <source>
        <dbReference type="ARBA" id="ARBA00022630"/>
    </source>
</evidence>
<evidence type="ECO:0000256" key="5">
    <source>
        <dbReference type="SAM" id="MobiDB-lite"/>
    </source>
</evidence>
<evidence type="ECO:0000313" key="7">
    <source>
        <dbReference type="EMBL" id="CAA9578696.1"/>
    </source>
</evidence>